<name>A0A931BGT2_9BACT</name>
<keyword evidence="2" id="KW-1185">Reference proteome</keyword>
<dbReference type="Proteomes" id="UP000645610">
    <property type="component" value="Unassembled WGS sequence"/>
</dbReference>
<protein>
    <submittedName>
        <fullName evidence="1">Uncharacterized protein</fullName>
    </submittedName>
</protein>
<dbReference type="AlphaFoldDB" id="A0A931BGT2"/>
<reference evidence="1 2" key="1">
    <citation type="submission" date="2020-11" db="EMBL/GenBank/DDBJ databases">
        <authorList>
            <person name="Kim M.K."/>
        </authorList>
    </citation>
    <scope>NUCLEOTIDE SEQUENCE [LARGE SCALE GENOMIC DNA]</scope>
    <source>
        <strain evidence="1 2">BT439</strain>
    </source>
</reference>
<evidence type="ECO:0000313" key="1">
    <source>
        <dbReference type="EMBL" id="MBF9142037.1"/>
    </source>
</evidence>
<sequence length="140" mass="15043">MEKKDSQHQVHLDSAIHLLTGDLNSTAERAGLDNQLQRWIEDLKDANNPALHQLIVDLQALKAHFGSGTLDVNVIAPLLARLGTGTTQAANFAENVNTATRMTKLGEVLSAVSQQLQGGSVEVDGKLPQDFSSHTPKGQI</sequence>
<organism evidence="1 2">
    <name type="scientific">Hymenobacter properus</name>
    <dbReference type="NCBI Taxonomy" id="2791026"/>
    <lineage>
        <taxon>Bacteria</taxon>
        <taxon>Pseudomonadati</taxon>
        <taxon>Bacteroidota</taxon>
        <taxon>Cytophagia</taxon>
        <taxon>Cytophagales</taxon>
        <taxon>Hymenobacteraceae</taxon>
        <taxon>Hymenobacter</taxon>
    </lineage>
</organism>
<dbReference type="RefSeq" id="WP_196286362.1">
    <property type="nucleotide sequence ID" value="NZ_JADQDP010000002.1"/>
</dbReference>
<dbReference type="EMBL" id="JADQDP010000002">
    <property type="protein sequence ID" value="MBF9142037.1"/>
    <property type="molecule type" value="Genomic_DNA"/>
</dbReference>
<comment type="caution">
    <text evidence="1">The sequence shown here is derived from an EMBL/GenBank/DDBJ whole genome shotgun (WGS) entry which is preliminary data.</text>
</comment>
<gene>
    <name evidence="1" type="ORF">I2I01_10355</name>
</gene>
<evidence type="ECO:0000313" key="2">
    <source>
        <dbReference type="Proteomes" id="UP000645610"/>
    </source>
</evidence>
<proteinExistence type="predicted"/>
<accession>A0A931BGT2</accession>